<dbReference type="GO" id="GO:0140078">
    <property type="term" value="F:class I DNA-(apurinic or apyrimidinic site) endonuclease activity"/>
    <property type="evidence" value="ECO:0007669"/>
    <property type="project" value="UniProtKB-EC"/>
</dbReference>
<dbReference type="Gene3D" id="1.10.8.50">
    <property type="match status" value="1"/>
</dbReference>
<comment type="cofactor">
    <cofactor evidence="15">
        <name>Zn(2+)</name>
        <dbReference type="ChEBI" id="CHEBI:29105"/>
    </cofactor>
    <text evidence="15">Binds 1 zinc ion per subunit.</text>
</comment>
<dbReference type="Gene3D" id="3.20.190.10">
    <property type="entry name" value="MutM-like, N-terminal"/>
    <property type="match status" value="1"/>
</dbReference>
<dbReference type="SUPFAM" id="SSF46946">
    <property type="entry name" value="S13-like H2TH domain"/>
    <property type="match status" value="1"/>
</dbReference>
<keyword evidence="6 15" id="KW-0863">Zinc-finger</keyword>
<dbReference type="FunFam" id="1.10.8.50:FF:000003">
    <property type="entry name" value="Formamidopyrimidine-DNA glycosylase"/>
    <property type="match status" value="1"/>
</dbReference>
<dbReference type="Pfam" id="PF01149">
    <property type="entry name" value="Fapy_DNA_glyco"/>
    <property type="match status" value="1"/>
</dbReference>
<dbReference type="PROSITE" id="PS51068">
    <property type="entry name" value="FPG_CAT"/>
    <property type="match status" value="1"/>
</dbReference>
<dbReference type="SMART" id="SM00898">
    <property type="entry name" value="Fapy_DNA_glyco"/>
    <property type="match status" value="1"/>
</dbReference>
<evidence type="ECO:0000256" key="13">
    <source>
        <dbReference type="ARBA" id="ARBA00023295"/>
    </source>
</evidence>
<evidence type="ECO:0000256" key="5">
    <source>
        <dbReference type="ARBA" id="ARBA00022763"/>
    </source>
</evidence>
<dbReference type="GO" id="GO:0006284">
    <property type="term" value="P:base-excision repair"/>
    <property type="evidence" value="ECO:0007669"/>
    <property type="project" value="InterPro"/>
</dbReference>
<protein>
    <recommendedName>
        <fullName evidence="15">Formamidopyrimidine-DNA glycosylase</fullName>
        <shortName evidence="15">Fapy-DNA glycosylase</shortName>
        <ecNumber evidence="15">3.2.2.23</ecNumber>
    </recommendedName>
    <alternativeName>
        <fullName evidence="15">DNA-(apurinic or apyrimidinic site) lyase MutM</fullName>
        <shortName evidence="15">AP lyase MutM</shortName>
        <ecNumber evidence="15">4.2.99.18</ecNumber>
    </alternativeName>
</protein>
<dbReference type="NCBIfam" id="TIGR00577">
    <property type="entry name" value="fpg"/>
    <property type="match status" value="1"/>
</dbReference>
<evidence type="ECO:0000256" key="7">
    <source>
        <dbReference type="ARBA" id="ARBA00022801"/>
    </source>
</evidence>
<feature type="binding site" evidence="15">
    <location>
        <position position="117"/>
    </location>
    <ligand>
        <name>DNA</name>
        <dbReference type="ChEBI" id="CHEBI:16991"/>
    </ligand>
</feature>
<evidence type="ECO:0000313" key="18">
    <source>
        <dbReference type="EMBL" id="RAV32321.1"/>
    </source>
</evidence>
<evidence type="ECO:0000256" key="1">
    <source>
        <dbReference type="ARBA" id="ARBA00001668"/>
    </source>
</evidence>
<evidence type="ECO:0000256" key="8">
    <source>
        <dbReference type="ARBA" id="ARBA00022833"/>
    </source>
</evidence>
<dbReference type="InterPro" id="IPR015887">
    <property type="entry name" value="DNA_glyclase_Znf_dom_DNA_BS"/>
</dbReference>
<keyword evidence="19" id="KW-1185">Reference proteome</keyword>
<dbReference type="AlphaFoldDB" id="A0A364V6S5"/>
<keyword evidence="12 15" id="KW-0511">Multifunctional enzyme</keyword>
<gene>
    <name evidence="15" type="primary">mutM</name>
    <name evidence="15" type="synonym">fpg</name>
    <name evidence="18" type="ORF">DLJ54_03780</name>
</gene>
<keyword evidence="4 15" id="KW-0479">Metal-binding</keyword>
<dbReference type="GO" id="GO:0003684">
    <property type="term" value="F:damaged DNA binding"/>
    <property type="evidence" value="ECO:0007669"/>
    <property type="project" value="InterPro"/>
</dbReference>
<dbReference type="InterPro" id="IPR035937">
    <property type="entry name" value="FPG_N"/>
</dbReference>
<dbReference type="Proteomes" id="UP000251577">
    <property type="component" value="Unassembled WGS sequence"/>
</dbReference>
<comment type="caution">
    <text evidence="18">The sequence shown here is derived from an EMBL/GenBank/DDBJ whole genome shotgun (WGS) entry which is preliminary data.</text>
</comment>
<comment type="catalytic activity">
    <reaction evidence="1 15">
        <text>Hydrolysis of DNA containing ring-opened 7-methylguanine residues, releasing 2,6-diamino-4-hydroxy-5-(N-methyl)formamidopyrimidine.</text>
        <dbReference type="EC" id="3.2.2.23"/>
    </reaction>
</comment>
<keyword evidence="5 15" id="KW-0227">DNA damage</keyword>
<evidence type="ECO:0000256" key="9">
    <source>
        <dbReference type="ARBA" id="ARBA00023125"/>
    </source>
</evidence>
<evidence type="ECO:0000256" key="12">
    <source>
        <dbReference type="ARBA" id="ARBA00023268"/>
    </source>
</evidence>
<dbReference type="RefSeq" id="WP_113630493.1">
    <property type="nucleotide sequence ID" value="NZ_QHCV01000027.1"/>
</dbReference>
<accession>A0A364V6S5</accession>
<feature type="domain" description="FPG-type" evidence="16">
    <location>
        <begin position="252"/>
        <end position="286"/>
    </location>
</feature>
<keyword evidence="7 15" id="KW-0378">Hydrolase</keyword>
<dbReference type="GO" id="GO:0006979">
    <property type="term" value="P:response to oxidative stress"/>
    <property type="evidence" value="ECO:0007669"/>
    <property type="project" value="UniProtKB-ARBA"/>
</dbReference>
<dbReference type="PROSITE" id="PS51066">
    <property type="entry name" value="ZF_FPG_2"/>
    <property type="match status" value="1"/>
</dbReference>
<feature type="domain" description="Formamidopyrimidine-DNA glycosylase catalytic" evidence="17">
    <location>
        <begin position="2"/>
        <end position="120"/>
    </location>
</feature>
<dbReference type="PANTHER" id="PTHR22993">
    <property type="entry name" value="FORMAMIDOPYRIMIDINE-DNA GLYCOSYLASE"/>
    <property type="match status" value="1"/>
</dbReference>
<dbReference type="HAMAP" id="MF_00103">
    <property type="entry name" value="Fapy_DNA_glycosyl"/>
    <property type="match status" value="1"/>
</dbReference>
<dbReference type="Pfam" id="PF06831">
    <property type="entry name" value="H2TH"/>
    <property type="match status" value="1"/>
</dbReference>
<dbReference type="SUPFAM" id="SSF57716">
    <property type="entry name" value="Glucocorticoid receptor-like (DNA-binding domain)"/>
    <property type="match status" value="1"/>
</dbReference>
<keyword evidence="10 15" id="KW-0234">DNA repair</keyword>
<organism evidence="18 19">
    <name type="scientific">Corynebacterium heidelbergense</name>
    <dbReference type="NCBI Taxonomy" id="2055947"/>
    <lineage>
        <taxon>Bacteria</taxon>
        <taxon>Bacillati</taxon>
        <taxon>Actinomycetota</taxon>
        <taxon>Actinomycetes</taxon>
        <taxon>Mycobacteriales</taxon>
        <taxon>Corynebacteriaceae</taxon>
        <taxon>Corynebacterium</taxon>
    </lineage>
</organism>
<dbReference type="EC" id="3.2.2.23" evidence="15"/>
<dbReference type="EC" id="4.2.99.18" evidence="15"/>
<evidence type="ECO:0000256" key="4">
    <source>
        <dbReference type="ARBA" id="ARBA00022723"/>
    </source>
</evidence>
<keyword evidence="9 15" id="KW-0238">DNA-binding</keyword>
<dbReference type="InterPro" id="IPR000214">
    <property type="entry name" value="Znf_DNA_glyclase/AP_lyase"/>
</dbReference>
<evidence type="ECO:0000256" key="15">
    <source>
        <dbReference type="HAMAP-Rule" id="MF_00103"/>
    </source>
</evidence>
<dbReference type="GO" id="GO:0008270">
    <property type="term" value="F:zinc ion binding"/>
    <property type="evidence" value="ECO:0007669"/>
    <property type="project" value="UniProtKB-UniRule"/>
</dbReference>
<evidence type="ECO:0000256" key="2">
    <source>
        <dbReference type="ARBA" id="ARBA00009409"/>
    </source>
</evidence>
<dbReference type="InterPro" id="IPR010663">
    <property type="entry name" value="Znf_FPG/IleRS"/>
</dbReference>
<comment type="catalytic activity">
    <reaction evidence="14 15">
        <text>2'-deoxyribonucleotide-(2'-deoxyribose 5'-phosphate)-2'-deoxyribonucleotide-DNA = a 3'-end 2'-deoxyribonucleotide-(2,3-dehydro-2,3-deoxyribose 5'-phosphate)-DNA + a 5'-end 5'-phospho-2'-deoxyribonucleoside-DNA + H(+)</text>
        <dbReference type="Rhea" id="RHEA:66592"/>
        <dbReference type="Rhea" id="RHEA-COMP:13180"/>
        <dbReference type="Rhea" id="RHEA-COMP:16897"/>
        <dbReference type="Rhea" id="RHEA-COMP:17067"/>
        <dbReference type="ChEBI" id="CHEBI:15378"/>
        <dbReference type="ChEBI" id="CHEBI:136412"/>
        <dbReference type="ChEBI" id="CHEBI:157695"/>
        <dbReference type="ChEBI" id="CHEBI:167181"/>
        <dbReference type="EC" id="4.2.99.18"/>
    </reaction>
</comment>
<keyword evidence="8 15" id="KW-0862">Zinc</keyword>
<comment type="similarity">
    <text evidence="2 15">Belongs to the FPG family.</text>
</comment>
<dbReference type="Pfam" id="PF06827">
    <property type="entry name" value="zf-FPG_IleRS"/>
    <property type="match status" value="1"/>
</dbReference>
<dbReference type="CDD" id="cd08966">
    <property type="entry name" value="EcFpg-like_N"/>
    <property type="match status" value="1"/>
</dbReference>
<feature type="active site" description="Proton donor; for delta-elimination activity" evidence="15">
    <location>
        <position position="276"/>
    </location>
</feature>
<feature type="binding site" evidence="15">
    <location>
        <position position="92"/>
    </location>
    <ligand>
        <name>DNA</name>
        <dbReference type="ChEBI" id="CHEBI:16991"/>
    </ligand>
</feature>
<evidence type="ECO:0000256" key="3">
    <source>
        <dbReference type="ARBA" id="ARBA00011245"/>
    </source>
</evidence>
<comment type="function">
    <text evidence="15">Involved in base excision repair of DNA damaged by oxidation or by mutagenic agents. Acts as DNA glycosylase that recognizes and removes damaged bases. Has a preference for oxidized purines, such as 7,8-dihydro-8-oxoguanine (8-oxoG). Has AP (apurinic/apyrimidinic) lyase activity and introduces nicks in the DNA strand. Cleaves the DNA backbone by beta-delta elimination to generate a single-strand break at the site of the removed base with both 3'- and 5'-phosphates.</text>
</comment>
<keyword evidence="13 15" id="KW-0326">Glycosidase</keyword>
<evidence type="ECO:0000259" key="16">
    <source>
        <dbReference type="PROSITE" id="PS51066"/>
    </source>
</evidence>
<dbReference type="InterPro" id="IPR015886">
    <property type="entry name" value="H2TH_FPG"/>
</dbReference>
<evidence type="ECO:0000256" key="6">
    <source>
        <dbReference type="ARBA" id="ARBA00022771"/>
    </source>
</evidence>
<feature type="binding site" evidence="15">
    <location>
        <position position="166"/>
    </location>
    <ligand>
        <name>DNA</name>
        <dbReference type="ChEBI" id="CHEBI:16991"/>
    </ligand>
</feature>
<dbReference type="GO" id="GO:0034039">
    <property type="term" value="F:8-oxo-7,8-dihydroguanine DNA N-glycosylase activity"/>
    <property type="evidence" value="ECO:0007669"/>
    <property type="project" value="TreeGrafter"/>
</dbReference>
<dbReference type="PROSITE" id="PS01242">
    <property type="entry name" value="ZF_FPG_1"/>
    <property type="match status" value="1"/>
</dbReference>
<dbReference type="SUPFAM" id="SSF81624">
    <property type="entry name" value="N-terminal domain of MutM-like DNA repair proteins"/>
    <property type="match status" value="1"/>
</dbReference>
<dbReference type="InterPro" id="IPR012319">
    <property type="entry name" value="FPG_cat"/>
</dbReference>
<comment type="subunit">
    <text evidence="3 15">Monomer.</text>
</comment>
<evidence type="ECO:0000313" key="19">
    <source>
        <dbReference type="Proteomes" id="UP000251577"/>
    </source>
</evidence>
<dbReference type="GO" id="GO:0003690">
    <property type="term" value="F:double-stranded DNA binding"/>
    <property type="evidence" value="ECO:0007669"/>
    <property type="project" value="UniProtKB-ARBA"/>
</dbReference>
<reference evidence="18 19" key="1">
    <citation type="journal article" date="2018" name="Syst. Appl. Microbiol.">
        <title>Corynebacterium heidelbergense sp. nov., isolated from the preen glands of Egyptian geese (Alopochen aegyptiacus).</title>
        <authorList>
            <person name="Braun M.S."/>
            <person name="Wang E."/>
            <person name="Zimmermann S."/>
            <person name="Wink M."/>
        </authorList>
    </citation>
    <scope>NUCLEOTIDE SEQUENCE [LARGE SCALE GENOMIC DNA]</scope>
    <source>
        <strain evidence="18 19">647</strain>
    </source>
</reference>
<dbReference type="NCBIfam" id="NF002211">
    <property type="entry name" value="PRK01103.1"/>
    <property type="match status" value="1"/>
</dbReference>
<evidence type="ECO:0000259" key="17">
    <source>
        <dbReference type="PROSITE" id="PS51068"/>
    </source>
</evidence>
<keyword evidence="11 15" id="KW-0456">Lyase</keyword>
<name>A0A364V6S5_9CORY</name>
<dbReference type="InterPro" id="IPR020629">
    <property type="entry name" value="FPG_Glyclase"/>
</dbReference>
<evidence type="ECO:0000256" key="10">
    <source>
        <dbReference type="ARBA" id="ARBA00023204"/>
    </source>
</evidence>
<sequence>MPELPEVETVRRGLHDHLIGARFEAVNVRHPRAARSHTTPEDLVEMLVGRRIIGAQRRGKYLWLPLDGDRPQALFVHLGMSGQMLIQAPPGHPHLRIHADLALPNGDRRELSFVDQRTFGQWNVVDLCPDPHGLQTSVPTIAAHIAPDPLEEGFDARAVAGVIKNKRTEIKRVLLDQTVISGIGNIYADEALFAAGVRPRRMARWLTLRTITATIESAAAVMTKALEVGGTSFDSLYVNVNGSSGYFSRSLNVYGRGGQPCNVCGQPIVRQQWMNRSSHYCPQCQH</sequence>
<evidence type="ECO:0000256" key="11">
    <source>
        <dbReference type="ARBA" id="ARBA00023239"/>
    </source>
</evidence>
<dbReference type="PANTHER" id="PTHR22993:SF9">
    <property type="entry name" value="FORMAMIDOPYRIMIDINE-DNA GLYCOSYLASE"/>
    <property type="match status" value="1"/>
</dbReference>
<evidence type="ECO:0000256" key="14">
    <source>
        <dbReference type="ARBA" id="ARBA00044632"/>
    </source>
</evidence>
<feature type="active site" description="Proton donor; for beta-elimination activity" evidence="15">
    <location>
        <position position="60"/>
    </location>
</feature>
<dbReference type="SMART" id="SM01232">
    <property type="entry name" value="H2TH"/>
    <property type="match status" value="1"/>
</dbReference>
<feature type="active site" description="Schiff-base intermediate with DNA" evidence="15">
    <location>
        <position position="2"/>
    </location>
</feature>
<feature type="active site" description="Proton donor" evidence="15">
    <location>
        <position position="3"/>
    </location>
</feature>
<dbReference type="InterPro" id="IPR010979">
    <property type="entry name" value="Ribosomal_uS13-like_H2TH"/>
</dbReference>
<dbReference type="EMBL" id="QHCV01000027">
    <property type="protein sequence ID" value="RAV32321.1"/>
    <property type="molecule type" value="Genomic_DNA"/>
</dbReference>
<proteinExistence type="inferred from homology"/>